<accession>A0AA88XMU8</accession>
<keyword evidence="2 3" id="KW-1015">Disulfide bond</keyword>
<proteinExistence type="predicted"/>
<name>A0AA88XMU8_PINIB</name>
<gene>
    <name evidence="5" type="ORF">FSP39_008527</name>
</gene>
<dbReference type="CDD" id="cd00041">
    <property type="entry name" value="CUB"/>
    <property type="match status" value="1"/>
</dbReference>
<dbReference type="PANTHER" id="PTHR24251">
    <property type="entry name" value="OVOCHYMASE-RELATED"/>
    <property type="match status" value="1"/>
</dbReference>
<dbReference type="InterPro" id="IPR000859">
    <property type="entry name" value="CUB_dom"/>
</dbReference>
<feature type="disulfide bond" evidence="3">
    <location>
        <begin position="104"/>
        <end position="121"/>
    </location>
</feature>
<dbReference type="Gene3D" id="2.60.120.290">
    <property type="entry name" value="Spermadhesin, CUB domain"/>
    <property type="match status" value="2"/>
</dbReference>
<dbReference type="PANTHER" id="PTHR24251:SF37">
    <property type="entry name" value="CUB DOMAIN-CONTAINING PROTEIN"/>
    <property type="match status" value="1"/>
</dbReference>
<dbReference type="EMBL" id="VSWD01000012">
    <property type="protein sequence ID" value="KAK3085773.1"/>
    <property type="molecule type" value="Genomic_DNA"/>
</dbReference>
<keyword evidence="6" id="KW-1185">Reference proteome</keyword>
<protein>
    <recommendedName>
        <fullName evidence="4">CUB domain-containing protein</fullName>
    </recommendedName>
</protein>
<dbReference type="AlphaFoldDB" id="A0AA88XMU8"/>
<comment type="caution">
    <text evidence="3">Lacks conserved residue(s) required for the propagation of feature annotation.</text>
</comment>
<evidence type="ECO:0000313" key="5">
    <source>
        <dbReference type="EMBL" id="KAK3085773.1"/>
    </source>
</evidence>
<evidence type="ECO:0000256" key="3">
    <source>
        <dbReference type="PROSITE-ProRule" id="PRU00059"/>
    </source>
</evidence>
<dbReference type="Proteomes" id="UP001186944">
    <property type="component" value="Unassembled WGS sequence"/>
</dbReference>
<evidence type="ECO:0000313" key="6">
    <source>
        <dbReference type="Proteomes" id="UP001186944"/>
    </source>
</evidence>
<evidence type="ECO:0000256" key="2">
    <source>
        <dbReference type="ARBA" id="ARBA00023157"/>
    </source>
</evidence>
<evidence type="ECO:0000256" key="1">
    <source>
        <dbReference type="ARBA" id="ARBA00022737"/>
    </source>
</evidence>
<dbReference type="SMART" id="SM00042">
    <property type="entry name" value="CUB"/>
    <property type="match status" value="2"/>
</dbReference>
<feature type="domain" description="CUB" evidence="4">
    <location>
        <begin position="50"/>
        <end position="161"/>
    </location>
</feature>
<evidence type="ECO:0000259" key="4">
    <source>
        <dbReference type="PROSITE" id="PS01180"/>
    </source>
</evidence>
<comment type="caution">
    <text evidence="5">The sequence shown here is derived from an EMBL/GenBank/DDBJ whole genome shotgun (WGS) entry which is preliminary data.</text>
</comment>
<dbReference type="Pfam" id="PF00431">
    <property type="entry name" value="CUB"/>
    <property type="match status" value="1"/>
</dbReference>
<reference evidence="5" key="1">
    <citation type="submission" date="2019-08" db="EMBL/GenBank/DDBJ databases">
        <title>The improved chromosome-level genome for the pearl oyster Pinctada fucata martensii using PacBio sequencing and Hi-C.</title>
        <authorList>
            <person name="Zheng Z."/>
        </authorList>
    </citation>
    <scope>NUCLEOTIDE SEQUENCE</scope>
    <source>
        <strain evidence="5">ZZ-2019</strain>
        <tissue evidence="5">Adductor muscle</tissue>
    </source>
</reference>
<feature type="disulfide bond" evidence="3">
    <location>
        <begin position="166"/>
        <end position="193"/>
    </location>
</feature>
<dbReference type="InterPro" id="IPR035914">
    <property type="entry name" value="Sperma_CUB_dom_sf"/>
</dbReference>
<dbReference type="SUPFAM" id="SSF49854">
    <property type="entry name" value="Spermadhesin, CUB domain"/>
    <property type="match status" value="2"/>
</dbReference>
<sequence length="421" mass="48391">MGNRCRLRKAICHAGSRRCDYPDYARTTLPLLRLPRCFEEHKIVMQINPETTIITENKGVIIHPREPMQHYGNNEKKTYHLIASSLERIFIEVIRLDVEFQDNCLYDYVQIYGLEKNQSLCGNLKNYDALLYWSVNNTIVIHFHSDDSVAGKGFDIRWQFFRPSACIELEEKDERQNFRSINFPYPYPDEVDCCQHLELKQENLQDTRRLLVVFTEIFLQSKSTCLSLSNGNNTLYETCGGISTTNRRFLSSNGRLQLCYNISGSARGEGFQGFYNQVPPDPPLIEEVRYLAPGINDTGIVSNINYPSAAPKSHVQYLKLRTDLGYRISLVFQKDTNPRRASLPGLFSKSFPLEQVSEETDNPCTPDTRINTAQPQDHVISDVNEKDNTSIVDQRCINLFLSPPSRSVRLREEIELDTISV</sequence>
<feature type="domain" description="CUB" evidence="4">
    <location>
        <begin position="166"/>
        <end position="278"/>
    </location>
</feature>
<dbReference type="PROSITE" id="PS01180">
    <property type="entry name" value="CUB"/>
    <property type="match status" value="2"/>
</dbReference>
<keyword evidence="1" id="KW-0677">Repeat</keyword>
<organism evidence="5 6">
    <name type="scientific">Pinctada imbricata</name>
    <name type="common">Atlantic pearl-oyster</name>
    <name type="synonym">Pinctada martensii</name>
    <dbReference type="NCBI Taxonomy" id="66713"/>
    <lineage>
        <taxon>Eukaryota</taxon>
        <taxon>Metazoa</taxon>
        <taxon>Spiralia</taxon>
        <taxon>Lophotrochozoa</taxon>
        <taxon>Mollusca</taxon>
        <taxon>Bivalvia</taxon>
        <taxon>Autobranchia</taxon>
        <taxon>Pteriomorphia</taxon>
        <taxon>Pterioida</taxon>
        <taxon>Pterioidea</taxon>
        <taxon>Pteriidae</taxon>
        <taxon>Pinctada</taxon>
    </lineage>
</organism>